<dbReference type="InterPro" id="IPR017853">
    <property type="entry name" value="GH"/>
</dbReference>
<dbReference type="PANTHER" id="PTHR46066">
    <property type="entry name" value="CHITINASE DOMAIN-CONTAINING PROTEIN 1 FAMILY MEMBER"/>
    <property type="match status" value="1"/>
</dbReference>
<evidence type="ECO:0000313" key="3">
    <source>
        <dbReference type="EMBL" id="MDV7218561.1"/>
    </source>
</evidence>
<keyword evidence="4" id="KW-1185">Reference proteome</keyword>
<evidence type="ECO:0000313" key="4">
    <source>
        <dbReference type="Proteomes" id="UP001187346"/>
    </source>
</evidence>
<keyword evidence="1" id="KW-0732">Signal</keyword>
<dbReference type="InterPro" id="IPR011583">
    <property type="entry name" value="Chitinase_II/V-like_cat"/>
</dbReference>
<accession>A0ABU4FDB4</accession>
<feature type="signal peptide" evidence="1">
    <location>
        <begin position="1"/>
        <end position="28"/>
    </location>
</feature>
<comment type="caution">
    <text evidence="3">The sequence shown here is derived from an EMBL/GenBank/DDBJ whole genome shotgun (WGS) entry which is preliminary data.</text>
</comment>
<feature type="chain" id="PRO_5045804394" evidence="1">
    <location>
        <begin position="29"/>
        <end position="365"/>
    </location>
</feature>
<feature type="domain" description="GH18" evidence="2">
    <location>
        <begin position="63"/>
        <end position="365"/>
    </location>
</feature>
<reference evidence="3 4" key="1">
    <citation type="submission" date="2023-10" db="EMBL/GenBank/DDBJ databases">
        <title>Characterization of rhizosphere-enriched actinobacteria from wheat plants lab-grown on chernevaya soil.</title>
        <authorList>
            <person name="Tikhonova E.N."/>
            <person name="Konopkin A."/>
            <person name="Kravchenko I.K."/>
        </authorList>
    </citation>
    <scope>NUCLEOTIDE SEQUENCE [LARGE SCALE GENOMIC DNA]</scope>
    <source>
        <strain evidence="3 4">RR29</strain>
    </source>
</reference>
<dbReference type="Pfam" id="PF00704">
    <property type="entry name" value="Glyco_hydro_18"/>
    <property type="match status" value="1"/>
</dbReference>
<proteinExistence type="predicted"/>
<keyword evidence="3" id="KW-0378">Hydrolase</keyword>
<evidence type="ECO:0000256" key="1">
    <source>
        <dbReference type="SAM" id="SignalP"/>
    </source>
</evidence>
<dbReference type="Gene3D" id="3.10.50.10">
    <property type="match status" value="1"/>
</dbReference>
<dbReference type="SMART" id="SM00636">
    <property type="entry name" value="Glyco_18"/>
    <property type="match status" value="1"/>
</dbReference>
<gene>
    <name evidence="3" type="ORF">R5A26_21680</name>
</gene>
<dbReference type="InterPro" id="IPR029070">
    <property type="entry name" value="Chitinase_insertion_sf"/>
</dbReference>
<organism evidence="3 4">
    <name type="scientific">Streptomyces prunicolor</name>
    <dbReference type="NCBI Taxonomy" id="67348"/>
    <lineage>
        <taxon>Bacteria</taxon>
        <taxon>Bacillati</taxon>
        <taxon>Actinomycetota</taxon>
        <taxon>Actinomycetes</taxon>
        <taxon>Kitasatosporales</taxon>
        <taxon>Streptomycetaceae</taxon>
        <taxon>Streptomyces</taxon>
    </lineage>
</organism>
<dbReference type="PROSITE" id="PS51910">
    <property type="entry name" value="GH18_2"/>
    <property type="match status" value="1"/>
</dbReference>
<dbReference type="Gene3D" id="3.20.20.80">
    <property type="entry name" value="Glycosidases"/>
    <property type="match status" value="1"/>
</dbReference>
<dbReference type="Proteomes" id="UP001187346">
    <property type="component" value="Unassembled WGS sequence"/>
</dbReference>
<dbReference type="PANTHER" id="PTHR46066:SF2">
    <property type="entry name" value="CHITINASE DOMAIN-CONTAINING PROTEIN 1"/>
    <property type="match status" value="1"/>
</dbReference>
<dbReference type="SUPFAM" id="SSF51445">
    <property type="entry name" value="(Trans)glycosidases"/>
    <property type="match status" value="1"/>
</dbReference>
<dbReference type="InterPro" id="IPR001223">
    <property type="entry name" value="Glyco_hydro18_cat"/>
</dbReference>
<sequence length="365" mass="38638">MFRHALTVTGVMACTVTTLLACTASVPADTTASSGSTTAASATSGVQLQTWLYPGSTGDSTCTAKSEYADNRVKNGALNPEYWSVQSNGSVKLETTADGSCNTYSAANVADLKAHSAYQYPTLSGMTTADVHALVSTSSTRTAAVTKVTSLVSDAGLSGVDVDLEDYWSWSTADFTNYKTFLKQLATALHAKGKRLQVDAPAMTEDASFYDYAAVAATGADDVVIMAYDEEFDTASGARCLPISPYDWLKKVTQYAQSKIPDPSRLIIGVPSYGYSAPDPCDLNSVTGNIQFSDMKKSPGFSSNPATIESRRDASSGEIRWVSGGVLYDYVDSVAMDRKLAVLKGLGVTKVSVWSLGGGNPWFSN</sequence>
<dbReference type="GO" id="GO:0016787">
    <property type="term" value="F:hydrolase activity"/>
    <property type="evidence" value="ECO:0007669"/>
    <property type="project" value="UniProtKB-KW"/>
</dbReference>
<protein>
    <submittedName>
        <fullName evidence="3">Glycosyl hydrolase family 18 protein</fullName>
    </submittedName>
</protein>
<dbReference type="EMBL" id="JAWMAJ010000069">
    <property type="protein sequence ID" value="MDV7218561.1"/>
    <property type="molecule type" value="Genomic_DNA"/>
</dbReference>
<dbReference type="RefSeq" id="WP_317772795.1">
    <property type="nucleotide sequence ID" value="NZ_JAWMAJ010000069.1"/>
</dbReference>
<dbReference type="PROSITE" id="PS51257">
    <property type="entry name" value="PROKAR_LIPOPROTEIN"/>
    <property type="match status" value="1"/>
</dbReference>
<name>A0ABU4FDB4_9ACTN</name>
<evidence type="ECO:0000259" key="2">
    <source>
        <dbReference type="PROSITE" id="PS51910"/>
    </source>
</evidence>